<dbReference type="EMBL" id="RWGY01000029">
    <property type="protein sequence ID" value="TVU19319.1"/>
    <property type="molecule type" value="Genomic_DNA"/>
</dbReference>
<dbReference type="AlphaFoldDB" id="A0A5J9U6N8"/>
<dbReference type="Gramene" id="TVU19319">
    <property type="protein sequence ID" value="TVU19319"/>
    <property type="gene ID" value="EJB05_35462"/>
</dbReference>
<comment type="caution">
    <text evidence="1">The sequence shown here is derived from an EMBL/GenBank/DDBJ whole genome shotgun (WGS) entry which is preliminary data.</text>
</comment>
<proteinExistence type="predicted"/>
<dbReference type="Proteomes" id="UP000324897">
    <property type="component" value="Chromosome 7"/>
</dbReference>
<protein>
    <submittedName>
        <fullName evidence="1">Uncharacterized protein</fullName>
    </submittedName>
</protein>
<sequence length="154" mass="17526">MLLGNFEVAVVDVASFKVNLAKQGLGARTKQKQQKYYLHQFQLDEIKTSYVVFSFRDTYRNTTSEIRKFSLQSLQGLRHHLQLHKLPGESAEVIPALLIQPCRSALHLRRRAATAHLHQLQLDAKRTIHFSPRAVAFLVQINEAIFCEAAGGKF</sequence>
<gene>
    <name evidence="1" type="ORF">EJB05_35462</name>
</gene>
<evidence type="ECO:0000313" key="2">
    <source>
        <dbReference type="Proteomes" id="UP000324897"/>
    </source>
</evidence>
<organism evidence="1 2">
    <name type="scientific">Eragrostis curvula</name>
    <name type="common">weeping love grass</name>
    <dbReference type="NCBI Taxonomy" id="38414"/>
    <lineage>
        <taxon>Eukaryota</taxon>
        <taxon>Viridiplantae</taxon>
        <taxon>Streptophyta</taxon>
        <taxon>Embryophyta</taxon>
        <taxon>Tracheophyta</taxon>
        <taxon>Spermatophyta</taxon>
        <taxon>Magnoliopsida</taxon>
        <taxon>Liliopsida</taxon>
        <taxon>Poales</taxon>
        <taxon>Poaceae</taxon>
        <taxon>PACMAD clade</taxon>
        <taxon>Chloridoideae</taxon>
        <taxon>Eragrostideae</taxon>
        <taxon>Eragrostidinae</taxon>
        <taxon>Eragrostis</taxon>
    </lineage>
</organism>
<keyword evidence="2" id="KW-1185">Reference proteome</keyword>
<reference evidence="1 2" key="1">
    <citation type="journal article" date="2019" name="Sci. Rep.">
        <title>A high-quality genome of Eragrostis curvula grass provides insights into Poaceae evolution and supports new strategies to enhance forage quality.</title>
        <authorList>
            <person name="Carballo J."/>
            <person name="Santos B.A.C.M."/>
            <person name="Zappacosta D."/>
            <person name="Garbus I."/>
            <person name="Selva J.P."/>
            <person name="Gallo C.A."/>
            <person name="Diaz A."/>
            <person name="Albertini E."/>
            <person name="Caccamo M."/>
            <person name="Echenique V."/>
        </authorList>
    </citation>
    <scope>NUCLEOTIDE SEQUENCE [LARGE SCALE GENOMIC DNA]</scope>
    <source>
        <strain evidence="2">cv. Victoria</strain>
        <tissue evidence="1">Leaf</tissue>
    </source>
</reference>
<name>A0A5J9U6N8_9POAL</name>
<evidence type="ECO:0000313" key="1">
    <source>
        <dbReference type="EMBL" id="TVU19319.1"/>
    </source>
</evidence>
<accession>A0A5J9U6N8</accession>